<dbReference type="EMBL" id="JAACXV010010227">
    <property type="protein sequence ID" value="KAF7275492.1"/>
    <property type="molecule type" value="Genomic_DNA"/>
</dbReference>
<evidence type="ECO:0000313" key="1">
    <source>
        <dbReference type="EMBL" id="KAF7275492.1"/>
    </source>
</evidence>
<sequence length="235" mass="26666">MLQAAYYPRDGGNFQGHSKDASRFSVNPVNADDYVVNGTNTQEKDSVVLTAAHTFDHVLDQDNLSSQIGASVWYSTIQNRRSNQDGDRKVYAVFNHTNYKQWNLQLLAGYQNIDNADLEHPNHLTFGAFDSSFNVATKGQIYSAEVSYLFPQEFGDFNQFRPYLNYSAYHKTAQGYQDSQRIIAGLSFNYHKLTVNSEMLIGKHDPYLGDREGLATGGSNDGWNKRLFVSFAYYF</sequence>
<proteinExistence type="predicted"/>
<dbReference type="AlphaFoldDB" id="A0A834I6M0"/>
<name>A0A834I6M0_RHYFE</name>
<accession>A0A834I6M0</accession>
<dbReference type="Proteomes" id="UP000625711">
    <property type="component" value="Unassembled WGS sequence"/>
</dbReference>
<dbReference type="OrthoDB" id="6805550at2759"/>
<organism evidence="1 2">
    <name type="scientific">Rhynchophorus ferrugineus</name>
    <name type="common">Red palm weevil</name>
    <name type="synonym">Curculio ferrugineus</name>
    <dbReference type="NCBI Taxonomy" id="354439"/>
    <lineage>
        <taxon>Eukaryota</taxon>
        <taxon>Metazoa</taxon>
        <taxon>Ecdysozoa</taxon>
        <taxon>Arthropoda</taxon>
        <taxon>Hexapoda</taxon>
        <taxon>Insecta</taxon>
        <taxon>Pterygota</taxon>
        <taxon>Neoptera</taxon>
        <taxon>Endopterygota</taxon>
        <taxon>Coleoptera</taxon>
        <taxon>Polyphaga</taxon>
        <taxon>Cucujiformia</taxon>
        <taxon>Curculionidae</taxon>
        <taxon>Dryophthorinae</taxon>
        <taxon>Rhynchophorus</taxon>
    </lineage>
</organism>
<gene>
    <name evidence="1" type="ORF">GWI33_011666</name>
</gene>
<keyword evidence="2" id="KW-1185">Reference proteome</keyword>
<evidence type="ECO:0000313" key="2">
    <source>
        <dbReference type="Proteomes" id="UP000625711"/>
    </source>
</evidence>
<comment type="caution">
    <text evidence="1">The sequence shown here is derived from an EMBL/GenBank/DDBJ whole genome shotgun (WGS) entry which is preliminary data.</text>
</comment>
<protein>
    <submittedName>
        <fullName evidence="1">Uncharacterized protein</fullName>
    </submittedName>
</protein>
<reference evidence="1" key="1">
    <citation type="submission" date="2020-08" db="EMBL/GenBank/DDBJ databases">
        <title>Genome sequencing and assembly of the red palm weevil Rhynchophorus ferrugineus.</title>
        <authorList>
            <person name="Dias G.B."/>
            <person name="Bergman C.M."/>
            <person name="Manee M."/>
        </authorList>
    </citation>
    <scope>NUCLEOTIDE SEQUENCE</scope>
    <source>
        <strain evidence="1">AA-2017</strain>
        <tissue evidence="1">Whole larva</tissue>
    </source>
</reference>